<evidence type="ECO:0000313" key="3">
    <source>
        <dbReference type="Proteomes" id="UP000320762"/>
    </source>
</evidence>
<proteinExistence type="predicted"/>
<comment type="caution">
    <text evidence="2">The sequence shown here is derived from an EMBL/GenBank/DDBJ whole genome shotgun (WGS) entry which is preliminary data.</text>
</comment>
<organism evidence="2 3">
    <name type="scientific">Schizophyllum amplum</name>
    <dbReference type="NCBI Taxonomy" id="97359"/>
    <lineage>
        <taxon>Eukaryota</taxon>
        <taxon>Fungi</taxon>
        <taxon>Dikarya</taxon>
        <taxon>Basidiomycota</taxon>
        <taxon>Agaricomycotina</taxon>
        <taxon>Agaricomycetes</taxon>
        <taxon>Agaricomycetidae</taxon>
        <taxon>Agaricales</taxon>
        <taxon>Schizophyllaceae</taxon>
        <taxon>Schizophyllum</taxon>
    </lineage>
</organism>
<feature type="compositionally biased region" description="Polar residues" evidence="1">
    <location>
        <begin position="69"/>
        <end position="81"/>
    </location>
</feature>
<name>A0A550C207_9AGAR</name>
<reference evidence="2 3" key="1">
    <citation type="journal article" date="2019" name="New Phytol.">
        <title>Comparative genomics reveals unique wood-decay strategies and fruiting body development in the Schizophyllaceae.</title>
        <authorList>
            <person name="Almasi E."/>
            <person name="Sahu N."/>
            <person name="Krizsan K."/>
            <person name="Balint B."/>
            <person name="Kovacs G.M."/>
            <person name="Kiss B."/>
            <person name="Cseklye J."/>
            <person name="Drula E."/>
            <person name="Henrissat B."/>
            <person name="Nagy I."/>
            <person name="Chovatia M."/>
            <person name="Adam C."/>
            <person name="LaButti K."/>
            <person name="Lipzen A."/>
            <person name="Riley R."/>
            <person name="Grigoriev I.V."/>
            <person name="Nagy L.G."/>
        </authorList>
    </citation>
    <scope>NUCLEOTIDE SEQUENCE [LARGE SCALE GENOMIC DNA]</scope>
    <source>
        <strain evidence="2 3">NL-1724</strain>
    </source>
</reference>
<gene>
    <name evidence="2" type="ORF">BD626DRAFT_410096</name>
</gene>
<keyword evidence="3" id="KW-1185">Reference proteome</keyword>
<feature type="region of interest" description="Disordered" evidence="1">
    <location>
        <begin position="43"/>
        <end position="81"/>
    </location>
</feature>
<dbReference type="EMBL" id="VDMD01000033">
    <property type="protein sequence ID" value="TRM58820.1"/>
    <property type="molecule type" value="Genomic_DNA"/>
</dbReference>
<evidence type="ECO:0000256" key="1">
    <source>
        <dbReference type="SAM" id="MobiDB-lite"/>
    </source>
</evidence>
<protein>
    <submittedName>
        <fullName evidence="2">Uncharacterized protein</fullName>
    </submittedName>
</protein>
<dbReference type="AlphaFoldDB" id="A0A550C207"/>
<accession>A0A550C207</accession>
<dbReference type="Proteomes" id="UP000320762">
    <property type="component" value="Unassembled WGS sequence"/>
</dbReference>
<sequence length="174" mass="19498">MPHLRKLCLSDFLVGHPLDAKSRAYLCTLVSIEHLHLTNTPGDKLLPVPGHNRHGAKRSDRQSVYGGPSTETVVSEESGRITASTMRPKPLMFPRLRTISIGQTFKPSDVTWLYRFVVSRESSIETVRLSPSAMCILEGRWGELKGAAEWLRSRFKVELEDTAGIYQANRKAPV</sequence>
<evidence type="ECO:0000313" key="2">
    <source>
        <dbReference type="EMBL" id="TRM58820.1"/>
    </source>
</evidence>